<evidence type="ECO:0000313" key="2">
    <source>
        <dbReference type="Proteomes" id="UP000308600"/>
    </source>
</evidence>
<reference evidence="1 2" key="1">
    <citation type="journal article" date="2019" name="Nat. Ecol. Evol.">
        <title>Megaphylogeny resolves global patterns of mushroom evolution.</title>
        <authorList>
            <person name="Varga T."/>
            <person name="Krizsan K."/>
            <person name="Foldi C."/>
            <person name="Dima B."/>
            <person name="Sanchez-Garcia M."/>
            <person name="Sanchez-Ramirez S."/>
            <person name="Szollosi G.J."/>
            <person name="Szarkandi J.G."/>
            <person name="Papp V."/>
            <person name="Albert L."/>
            <person name="Andreopoulos W."/>
            <person name="Angelini C."/>
            <person name="Antonin V."/>
            <person name="Barry K.W."/>
            <person name="Bougher N.L."/>
            <person name="Buchanan P."/>
            <person name="Buyck B."/>
            <person name="Bense V."/>
            <person name="Catcheside P."/>
            <person name="Chovatia M."/>
            <person name="Cooper J."/>
            <person name="Damon W."/>
            <person name="Desjardin D."/>
            <person name="Finy P."/>
            <person name="Geml J."/>
            <person name="Haridas S."/>
            <person name="Hughes K."/>
            <person name="Justo A."/>
            <person name="Karasinski D."/>
            <person name="Kautmanova I."/>
            <person name="Kiss B."/>
            <person name="Kocsube S."/>
            <person name="Kotiranta H."/>
            <person name="LaButti K.M."/>
            <person name="Lechner B.E."/>
            <person name="Liimatainen K."/>
            <person name="Lipzen A."/>
            <person name="Lukacs Z."/>
            <person name="Mihaltcheva S."/>
            <person name="Morgado L.N."/>
            <person name="Niskanen T."/>
            <person name="Noordeloos M.E."/>
            <person name="Ohm R.A."/>
            <person name="Ortiz-Santana B."/>
            <person name="Ovrebo C."/>
            <person name="Racz N."/>
            <person name="Riley R."/>
            <person name="Savchenko A."/>
            <person name="Shiryaev A."/>
            <person name="Soop K."/>
            <person name="Spirin V."/>
            <person name="Szebenyi C."/>
            <person name="Tomsovsky M."/>
            <person name="Tulloss R.E."/>
            <person name="Uehling J."/>
            <person name="Grigoriev I.V."/>
            <person name="Vagvolgyi C."/>
            <person name="Papp T."/>
            <person name="Martin F.M."/>
            <person name="Miettinen O."/>
            <person name="Hibbett D.S."/>
            <person name="Nagy L.G."/>
        </authorList>
    </citation>
    <scope>NUCLEOTIDE SEQUENCE [LARGE SCALE GENOMIC DNA]</scope>
    <source>
        <strain evidence="1 2">NL-1719</strain>
    </source>
</reference>
<keyword evidence="2" id="KW-1185">Reference proteome</keyword>
<sequence>MCTERRVQSRGCQKGSWVDGHKKYCTPPPEATAGGLETDRALTRWIDIWRPMLSHAALGALDLPNHAANRNATHILRGEIWPVGRCDAKWPQLELGSDQDFQDDRVHFFVILEDQYGRPLRTRSVSTRTRVAPFFRKISKENSRSLAARWLGDLSEIIDGGDVKALKDYEGLMG</sequence>
<dbReference type="Proteomes" id="UP000308600">
    <property type="component" value="Unassembled WGS sequence"/>
</dbReference>
<proteinExistence type="predicted"/>
<gene>
    <name evidence="1" type="ORF">BDN72DRAFT_841680</name>
</gene>
<name>A0ACD3AS01_9AGAR</name>
<evidence type="ECO:0000313" key="1">
    <source>
        <dbReference type="EMBL" id="TFK68496.1"/>
    </source>
</evidence>
<organism evidence="1 2">
    <name type="scientific">Pluteus cervinus</name>
    <dbReference type="NCBI Taxonomy" id="181527"/>
    <lineage>
        <taxon>Eukaryota</taxon>
        <taxon>Fungi</taxon>
        <taxon>Dikarya</taxon>
        <taxon>Basidiomycota</taxon>
        <taxon>Agaricomycotina</taxon>
        <taxon>Agaricomycetes</taxon>
        <taxon>Agaricomycetidae</taxon>
        <taxon>Agaricales</taxon>
        <taxon>Pluteineae</taxon>
        <taxon>Pluteaceae</taxon>
        <taxon>Pluteus</taxon>
    </lineage>
</organism>
<accession>A0ACD3AS01</accession>
<protein>
    <submittedName>
        <fullName evidence="1">Uncharacterized protein</fullName>
    </submittedName>
</protein>
<dbReference type="EMBL" id="ML208350">
    <property type="protein sequence ID" value="TFK68496.1"/>
    <property type="molecule type" value="Genomic_DNA"/>
</dbReference>